<evidence type="ECO:0000256" key="5">
    <source>
        <dbReference type="ARBA" id="ARBA00023136"/>
    </source>
</evidence>
<feature type="transmembrane region" description="Helical" evidence="6">
    <location>
        <begin position="339"/>
        <end position="360"/>
    </location>
</feature>
<feature type="transmembrane region" description="Helical" evidence="6">
    <location>
        <begin position="53"/>
        <end position="77"/>
    </location>
</feature>
<sequence length="438" mass="46668">MLHLITRQIARVRADSLARNSVGIMATSAVNAALGYIYWIVAARALPTSTVGLGSSVVSAMVIVSLAIYLGPSSTLIARLPNRTTRDDWLVTVLGTLVVCCVATLVVAVIALFPLELLLKPLRPLRDDPVLALWYVFGAVGWTASGLLDSVYIAERRADYMFWRNAFSSALKLLVLIVLAVLPEHRGATTIVSTWALSGILGTFYGLYLCHRHFHRLGRIAHASASLRAAMTEEALLLARPSAGHHAISVSGLLPTYLLPIVVTARLGTRENAYFYVTWMIGSAIFMISPAVSSAIFAEGSYDATRMRAMARASLKIIMAMIVPSTLIVGALGKPILHLYGADYAAAGFGLLLILLLSSYPDAITNISVATLRVRGALGRAAVLNGTMAVIAVVGAWVLAPAYGIAGAGSAWLIAQIVGTIGVIVLRRRLWPPADGTE</sequence>
<dbReference type="EMBL" id="JAGSOG010000165">
    <property type="protein sequence ID" value="MBR7836855.1"/>
    <property type="molecule type" value="Genomic_DNA"/>
</dbReference>
<feature type="transmembrane region" description="Helical" evidence="6">
    <location>
        <begin position="247"/>
        <end position="267"/>
    </location>
</feature>
<feature type="transmembrane region" description="Helical" evidence="6">
    <location>
        <begin position="133"/>
        <end position="154"/>
    </location>
</feature>
<feature type="transmembrane region" description="Helical" evidence="6">
    <location>
        <begin position="381"/>
        <end position="399"/>
    </location>
</feature>
<keyword evidence="3 6" id="KW-0812">Transmembrane</keyword>
<evidence type="ECO:0000256" key="2">
    <source>
        <dbReference type="ARBA" id="ARBA00022475"/>
    </source>
</evidence>
<proteinExistence type="predicted"/>
<keyword evidence="5 6" id="KW-0472">Membrane</keyword>
<evidence type="ECO:0000313" key="7">
    <source>
        <dbReference type="EMBL" id="MBR7836855.1"/>
    </source>
</evidence>
<keyword evidence="8" id="KW-1185">Reference proteome</keyword>
<organism evidence="7 8">
    <name type="scientific">Actinospica durhamensis</name>
    <dbReference type="NCBI Taxonomy" id="1508375"/>
    <lineage>
        <taxon>Bacteria</taxon>
        <taxon>Bacillati</taxon>
        <taxon>Actinomycetota</taxon>
        <taxon>Actinomycetes</taxon>
        <taxon>Catenulisporales</taxon>
        <taxon>Actinospicaceae</taxon>
        <taxon>Actinospica</taxon>
    </lineage>
</organism>
<evidence type="ECO:0000256" key="4">
    <source>
        <dbReference type="ARBA" id="ARBA00022989"/>
    </source>
</evidence>
<feature type="transmembrane region" description="Helical" evidence="6">
    <location>
        <begin position="161"/>
        <end position="182"/>
    </location>
</feature>
<dbReference type="PANTHER" id="PTHR30250:SF11">
    <property type="entry name" value="O-ANTIGEN TRANSPORTER-RELATED"/>
    <property type="match status" value="1"/>
</dbReference>
<reference evidence="7" key="1">
    <citation type="submission" date="2021-04" db="EMBL/GenBank/DDBJ databases">
        <title>Genome based classification of Actinospica acidithermotolerans sp. nov., an actinobacterium isolated from an Indonesian hot spring.</title>
        <authorList>
            <person name="Kusuma A.B."/>
            <person name="Putra K.E."/>
            <person name="Nafisah S."/>
            <person name="Loh J."/>
            <person name="Nouioui I."/>
            <person name="Goodfellow M."/>
        </authorList>
    </citation>
    <scope>NUCLEOTIDE SEQUENCE</scope>
    <source>
        <strain evidence="7">CSCA 57</strain>
    </source>
</reference>
<feature type="transmembrane region" description="Helical" evidence="6">
    <location>
        <begin position="273"/>
        <end position="292"/>
    </location>
</feature>
<feature type="transmembrane region" description="Helical" evidence="6">
    <location>
        <begin position="21"/>
        <end position="41"/>
    </location>
</feature>
<keyword evidence="4 6" id="KW-1133">Transmembrane helix</keyword>
<dbReference type="PANTHER" id="PTHR30250">
    <property type="entry name" value="PST FAMILY PREDICTED COLANIC ACID TRANSPORTER"/>
    <property type="match status" value="1"/>
</dbReference>
<feature type="transmembrane region" description="Helical" evidence="6">
    <location>
        <begin position="313"/>
        <end position="333"/>
    </location>
</feature>
<feature type="transmembrane region" description="Helical" evidence="6">
    <location>
        <begin position="405"/>
        <end position="426"/>
    </location>
</feature>
<keyword evidence="2" id="KW-1003">Cell membrane</keyword>
<evidence type="ECO:0000256" key="3">
    <source>
        <dbReference type="ARBA" id="ARBA00022692"/>
    </source>
</evidence>
<evidence type="ECO:0000256" key="6">
    <source>
        <dbReference type="SAM" id="Phobius"/>
    </source>
</evidence>
<dbReference type="GO" id="GO:0005886">
    <property type="term" value="C:plasma membrane"/>
    <property type="evidence" value="ECO:0007669"/>
    <property type="project" value="UniProtKB-SubCell"/>
</dbReference>
<dbReference type="RefSeq" id="WP_212531326.1">
    <property type="nucleotide sequence ID" value="NZ_JAGSOG010000165.1"/>
</dbReference>
<evidence type="ECO:0000256" key="1">
    <source>
        <dbReference type="ARBA" id="ARBA00004651"/>
    </source>
</evidence>
<dbReference type="Proteomes" id="UP000675781">
    <property type="component" value="Unassembled WGS sequence"/>
</dbReference>
<evidence type="ECO:0000313" key="8">
    <source>
        <dbReference type="Proteomes" id="UP000675781"/>
    </source>
</evidence>
<dbReference type="InterPro" id="IPR050833">
    <property type="entry name" value="Poly_Biosynth_Transport"/>
</dbReference>
<gene>
    <name evidence="7" type="ORF">KDL01_26490</name>
</gene>
<accession>A0A941EQZ8</accession>
<protein>
    <recommendedName>
        <fullName evidence="9">Oligosaccharide flippase family protein</fullName>
    </recommendedName>
</protein>
<feature type="transmembrane region" description="Helical" evidence="6">
    <location>
        <begin position="188"/>
        <end position="210"/>
    </location>
</feature>
<evidence type="ECO:0008006" key="9">
    <source>
        <dbReference type="Google" id="ProtNLM"/>
    </source>
</evidence>
<feature type="transmembrane region" description="Helical" evidence="6">
    <location>
        <begin position="89"/>
        <end position="113"/>
    </location>
</feature>
<dbReference type="AlphaFoldDB" id="A0A941EQZ8"/>
<comment type="subcellular location">
    <subcellularLocation>
        <location evidence="1">Cell membrane</location>
        <topology evidence="1">Multi-pass membrane protein</topology>
    </subcellularLocation>
</comment>
<comment type="caution">
    <text evidence="7">The sequence shown here is derived from an EMBL/GenBank/DDBJ whole genome shotgun (WGS) entry which is preliminary data.</text>
</comment>
<name>A0A941EQZ8_9ACTN</name>